<dbReference type="InterPro" id="IPR009908">
    <property type="entry name" value="Methylamine_util_MauE"/>
</dbReference>
<evidence type="ECO:0000256" key="1">
    <source>
        <dbReference type="ARBA" id="ARBA00004141"/>
    </source>
</evidence>
<keyword evidence="2 5" id="KW-0812">Transmembrane</keyword>
<dbReference type="RefSeq" id="WP_092260037.1">
    <property type="nucleotide sequence ID" value="NZ_CP047199.1"/>
</dbReference>
<protein>
    <submittedName>
        <fullName evidence="7">Methylamine utilisation protein MauE</fullName>
    </submittedName>
</protein>
<evidence type="ECO:0000313" key="8">
    <source>
        <dbReference type="Proteomes" id="UP000198929"/>
    </source>
</evidence>
<dbReference type="GO" id="GO:0030416">
    <property type="term" value="P:methylamine metabolic process"/>
    <property type="evidence" value="ECO:0007669"/>
    <property type="project" value="InterPro"/>
</dbReference>
<accession>A0A1H9VCJ0</accession>
<reference evidence="8" key="1">
    <citation type="submission" date="2016-10" db="EMBL/GenBank/DDBJ databases">
        <authorList>
            <person name="Varghese N."/>
            <person name="Submissions S."/>
        </authorList>
    </citation>
    <scope>NUCLEOTIDE SEQUENCE [LARGE SCALE GENOMIC DNA]</scope>
    <source>
        <strain evidence="8">DSM 20524</strain>
    </source>
</reference>
<evidence type="ECO:0000313" key="7">
    <source>
        <dbReference type="EMBL" id="SES18993.1"/>
    </source>
</evidence>
<evidence type="ECO:0000259" key="6">
    <source>
        <dbReference type="Pfam" id="PF07291"/>
    </source>
</evidence>
<dbReference type="Pfam" id="PF07291">
    <property type="entry name" value="MauE"/>
    <property type="match status" value="1"/>
</dbReference>
<keyword evidence="4 5" id="KW-0472">Membrane</keyword>
<keyword evidence="8" id="KW-1185">Reference proteome</keyword>
<dbReference type="GO" id="GO:0016020">
    <property type="term" value="C:membrane"/>
    <property type="evidence" value="ECO:0007669"/>
    <property type="project" value="UniProtKB-SubCell"/>
</dbReference>
<organism evidence="7 8">
    <name type="scientific">Corynebacterium cystitidis DSM 20524</name>
    <dbReference type="NCBI Taxonomy" id="1121357"/>
    <lineage>
        <taxon>Bacteria</taxon>
        <taxon>Bacillati</taxon>
        <taxon>Actinomycetota</taxon>
        <taxon>Actinomycetes</taxon>
        <taxon>Mycobacteriales</taxon>
        <taxon>Corynebacteriaceae</taxon>
        <taxon>Corynebacterium</taxon>
    </lineage>
</organism>
<evidence type="ECO:0000256" key="5">
    <source>
        <dbReference type="SAM" id="Phobius"/>
    </source>
</evidence>
<evidence type="ECO:0000256" key="4">
    <source>
        <dbReference type="ARBA" id="ARBA00023136"/>
    </source>
</evidence>
<evidence type="ECO:0000256" key="2">
    <source>
        <dbReference type="ARBA" id="ARBA00022692"/>
    </source>
</evidence>
<proteinExistence type="predicted"/>
<feature type="transmembrane region" description="Helical" evidence="5">
    <location>
        <begin position="53"/>
        <end position="75"/>
    </location>
</feature>
<name>A0A1H9VCJ0_9CORY</name>
<comment type="subcellular location">
    <subcellularLocation>
        <location evidence="1">Membrane</location>
        <topology evidence="1">Multi-pass membrane protein</topology>
    </subcellularLocation>
</comment>
<feature type="transmembrane region" description="Helical" evidence="5">
    <location>
        <begin position="12"/>
        <end position="32"/>
    </location>
</feature>
<evidence type="ECO:0000256" key="3">
    <source>
        <dbReference type="ARBA" id="ARBA00022989"/>
    </source>
</evidence>
<dbReference type="EMBL" id="FOGQ01000011">
    <property type="protein sequence ID" value="SES18993.1"/>
    <property type="molecule type" value="Genomic_DNA"/>
</dbReference>
<feature type="transmembrane region" description="Helical" evidence="5">
    <location>
        <begin position="81"/>
        <end position="101"/>
    </location>
</feature>
<dbReference type="STRING" id="1121357.SAMN05661109_02159"/>
<sequence length="189" mass="20577">MEVAMSTKIITVGFLTLCSAVLFTSAIGKILAGQHRNSQIVKEYGITQRHLNTVTTVCLPFLEFALAVSLFIPALHPWSRYAVAGLFFLFGTMQAFTLARGKVSDCGCWGTLSSQDLGWGQVFRNWSIAAILAFVPFSEVKTFLSEGSSSTLALAVSITIAYLVVANRYFTPQTPTQGVNHVHESPIHS</sequence>
<keyword evidence="3 5" id="KW-1133">Transmembrane helix</keyword>
<dbReference type="AlphaFoldDB" id="A0A1H9VCJ0"/>
<gene>
    <name evidence="7" type="ORF">SAMN05661109_02159</name>
</gene>
<dbReference type="UniPathway" id="UPA00895"/>
<dbReference type="Proteomes" id="UP000198929">
    <property type="component" value="Unassembled WGS sequence"/>
</dbReference>
<feature type="domain" description="Methylamine utilisation protein MauE" evidence="6">
    <location>
        <begin position="9"/>
        <end position="135"/>
    </location>
</feature>